<reference evidence="3 4" key="1">
    <citation type="submission" date="2015-07" db="EMBL/GenBank/DDBJ databases">
        <authorList>
            <person name="Ju K.-S."/>
            <person name="Doroghazi J.R."/>
            <person name="Metcalf W.W."/>
        </authorList>
    </citation>
    <scope>NUCLEOTIDE SEQUENCE [LARGE SCALE GENOMIC DNA]</scope>
    <source>
        <strain evidence="3 4">NRRL B-3589</strain>
    </source>
</reference>
<organism evidence="3 4">
    <name type="scientific">Streptomyces varsoviensis</name>
    <dbReference type="NCBI Taxonomy" id="67373"/>
    <lineage>
        <taxon>Bacteria</taxon>
        <taxon>Bacillati</taxon>
        <taxon>Actinomycetota</taxon>
        <taxon>Actinomycetes</taxon>
        <taxon>Kitasatosporales</taxon>
        <taxon>Streptomycetaceae</taxon>
        <taxon>Streptomyces</taxon>
    </lineage>
</organism>
<feature type="non-terminal residue" evidence="3">
    <location>
        <position position="74"/>
    </location>
</feature>
<dbReference type="InterPro" id="IPR036188">
    <property type="entry name" value="FAD/NAD-bd_sf"/>
</dbReference>
<keyword evidence="4" id="KW-1185">Reference proteome</keyword>
<comment type="caution">
    <text evidence="3">The sequence shown here is derived from an EMBL/GenBank/DDBJ whole genome shotgun (WGS) entry which is preliminary data.</text>
</comment>
<evidence type="ECO:0000313" key="4">
    <source>
        <dbReference type="Proteomes" id="UP000037020"/>
    </source>
</evidence>
<dbReference type="EMBL" id="LGUT01003295">
    <property type="protein sequence ID" value="KOG85634.1"/>
    <property type="molecule type" value="Genomic_DNA"/>
</dbReference>
<keyword evidence="1" id="KW-0560">Oxidoreductase</keyword>
<proteinExistence type="predicted"/>
<protein>
    <recommendedName>
        <fullName evidence="2">FAD-binding domain-containing protein</fullName>
    </recommendedName>
</protein>
<dbReference type="Pfam" id="PF01494">
    <property type="entry name" value="FAD_binding_3"/>
    <property type="match status" value="1"/>
</dbReference>
<dbReference type="SUPFAM" id="SSF51905">
    <property type="entry name" value="FAD/NAD(P)-binding domain"/>
    <property type="match status" value="1"/>
</dbReference>
<evidence type="ECO:0000256" key="1">
    <source>
        <dbReference type="ARBA" id="ARBA00023002"/>
    </source>
</evidence>
<dbReference type="PRINTS" id="PR00419">
    <property type="entry name" value="ADXRDTASE"/>
</dbReference>
<name>A0ABR5IWV6_9ACTN</name>
<feature type="domain" description="FAD-binding" evidence="2">
    <location>
        <begin position="17"/>
        <end position="73"/>
    </location>
</feature>
<dbReference type="Proteomes" id="UP000037020">
    <property type="component" value="Unassembled WGS sequence"/>
</dbReference>
<dbReference type="PANTHER" id="PTHR43476:SF5">
    <property type="entry name" value="FAD-DEPENDENT MONOOXYGENASE"/>
    <property type="match status" value="1"/>
</dbReference>
<dbReference type="Gene3D" id="3.50.50.60">
    <property type="entry name" value="FAD/NAD(P)-binding domain"/>
    <property type="match status" value="1"/>
</dbReference>
<evidence type="ECO:0000259" key="2">
    <source>
        <dbReference type="Pfam" id="PF01494"/>
    </source>
</evidence>
<dbReference type="InterPro" id="IPR050631">
    <property type="entry name" value="PheA/TfdB_FAD_monoxygenase"/>
</dbReference>
<dbReference type="InterPro" id="IPR002938">
    <property type="entry name" value="FAD-bd"/>
</dbReference>
<dbReference type="PANTHER" id="PTHR43476">
    <property type="entry name" value="3-(3-HYDROXY-PHENYL)PROPIONATE/3-HYDROXYCINNAMIC ACID HYDROXYLASE"/>
    <property type="match status" value="1"/>
</dbReference>
<sequence length="74" mass="7712">MSPRENGPGGRDGVRRADVCVVGAGPAGLTLALLMVRSGARVTVLERSPSLDRAYRGEILQPGGQRLLDSLGVL</sequence>
<evidence type="ECO:0000313" key="3">
    <source>
        <dbReference type="EMBL" id="KOG85634.1"/>
    </source>
</evidence>
<gene>
    <name evidence="3" type="ORF">ADK38_35580</name>
</gene>
<accession>A0ABR5IWV6</accession>